<dbReference type="SUPFAM" id="SSF49562">
    <property type="entry name" value="C2 domain (Calcium/lipid-binding domain, CaLB)"/>
    <property type="match status" value="2"/>
</dbReference>
<organism evidence="2 3">
    <name type="scientific">Heterodera trifolii</name>
    <dbReference type="NCBI Taxonomy" id="157864"/>
    <lineage>
        <taxon>Eukaryota</taxon>
        <taxon>Metazoa</taxon>
        <taxon>Ecdysozoa</taxon>
        <taxon>Nematoda</taxon>
        <taxon>Chromadorea</taxon>
        <taxon>Rhabditida</taxon>
        <taxon>Tylenchina</taxon>
        <taxon>Tylenchomorpha</taxon>
        <taxon>Tylenchoidea</taxon>
        <taxon>Heteroderidae</taxon>
        <taxon>Heteroderinae</taxon>
        <taxon>Heterodera</taxon>
    </lineage>
</organism>
<evidence type="ECO:0000259" key="1">
    <source>
        <dbReference type="PROSITE" id="PS50004"/>
    </source>
</evidence>
<dbReference type="SMART" id="SM00239">
    <property type="entry name" value="C2"/>
    <property type="match status" value="2"/>
</dbReference>
<proteinExistence type="predicted"/>
<sequence>MSIRSENGSKCADGSVGFVELILSASGLANTDTFSKSDPFCVVEEILGPEKTAEIARTECIQNCLEPKWHKKILISEQKQQKELVFSIYDSDSNALALTFHDFLGRCQCRLSDILSAPNGSIQMRLKKNRDVIAKGQLLLHAEKFVPSMETFVRFECRGVLSSPQKRWSLKPNIVTVVPSAYLEFYRKEAEHKLLMIHRTETKANTWNPEWEIFQIPSRHLSRGKIGGTFIIRCFSHQNSGNHQLVGEVETNVKALTEEKQWRIELVDEKKRLRTNDVYKTEGHLHFIHVQIKGNE</sequence>
<reference evidence="2 3" key="1">
    <citation type="submission" date="2024-10" db="EMBL/GenBank/DDBJ databases">
        <authorList>
            <person name="Kim D."/>
        </authorList>
    </citation>
    <scope>NUCLEOTIDE SEQUENCE [LARGE SCALE GENOMIC DNA]</scope>
    <source>
        <strain evidence="2">BH-2024</strain>
    </source>
</reference>
<dbReference type="Proteomes" id="UP001620626">
    <property type="component" value="Unassembled WGS sequence"/>
</dbReference>
<dbReference type="InterPro" id="IPR035892">
    <property type="entry name" value="C2_domain_sf"/>
</dbReference>
<dbReference type="Gene3D" id="2.60.40.150">
    <property type="entry name" value="C2 domain"/>
    <property type="match status" value="2"/>
</dbReference>
<dbReference type="PANTHER" id="PTHR10857:SF106">
    <property type="entry name" value="C2 DOMAIN-CONTAINING PROTEIN"/>
    <property type="match status" value="1"/>
</dbReference>
<dbReference type="PROSITE" id="PS50004">
    <property type="entry name" value="C2"/>
    <property type="match status" value="1"/>
</dbReference>
<dbReference type="InterPro" id="IPR045052">
    <property type="entry name" value="Copine"/>
</dbReference>
<comment type="caution">
    <text evidence="2">The sequence shown here is derived from an EMBL/GenBank/DDBJ whole genome shotgun (WGS) entry which is preliminary data.</text>
</comment>
<feature type="domain" description="C2" evidence="1">
    <location>
        <begin position="1"/>
        <end position="126"/>
    </location>
</feature>
<gene>
    <name evidence="2" type="ORF">niasHT_017065</name>
</gene>
<protein>
    <recommendedName>
        <fullName evidence="1">C2 domain-containing protein</fullName>
    </recommendedName>
</protein>
<dbReference type="InterPro" id="IPR000008">
    <property type="entry name" value="C2_dom"/>
</dbReference>
<dbReference type="PANTHER" id="PTHR10857">
    <property type="entry name" value="COPINE"/>
    <property type="match status" value="1"/>
</dbReference>
<name>A0ABD2KY70_9BILA</name>
<evidence type="ECO:0000313" key="3">
    <source>
        <dbReference type="Proteomes" id="UP001620626"/>
    </source>
</evidence>
<evidence type="ECO:0000313" key="2">
    <source>
        <dbReference type="EMBL" id="KAL3107833.1"/>
    </source>
</evidence>
<dbReference type="Pfam" id="PF00168">
    <property type="entry name" value="C2"/>
    <property type="match status" value="2"/>
</dbReference>
<dbReference type="CDD" id="cd04048">
    <property type="entry name" value="C2A_Copine"/>
    <property type="match status" value="1"/>
</dbReference>
<keyword evidence="3" id="KW-1185">Reference proteome</keyword>
<dbReference type="AlphaFoldDB" id="A0ABD2KY70"/>
<dbReference type="EMBL" id="JBICBT010000605">
    <property type="protein sequence ID" value="KAL3107833.1"/>
    <property type="molecule type" value="Genomic_DNA"/>
</dbReference>
<accession>A0ABD2KY70</accession>